<name>A0A9D4UI08_ADICA</name>
<dbReference type="EMBL" id="JABFUD020000016">
    <property type="protein sequence ID" value="KAI5068269.1"/>
    <property type="molecule type" value="Genomic_DNA"/>
</dbReference>
<dbReference type="Proteomes" id="UP000886520">
    <property type="component" value="Chromosome 16"/>
</dbReference>
<keyword evidence="2" id="KW-1185">Reference proteome</keyword>
<dbReference type="AlphaFoldDB" id="A0A9D4UI08"/>
<proteinExistence type="predicted"/>
<reference evidence="1" key="1">
    <citation type="submission" date="2021-01" db="EMBL/GenBank/DDBJ databases">
        <title>Adiantum capillus-veneris genome.</title>
        <authorList>
            <person name="Fang Y."/>
            <person name="Liao Q."/>
        </authorList>
    </citation>
    <scope>NUCLEOTIDE SEQUENCE</scope>
    <source>
        <strain evidence="1">H3</strain>
        <tissue evidence="1">Leaf</tissue>
    </source>
</reference>
<accession>A0A9D4UI08</accession>
<protein>
    <submittedName>
        <fullName evidence="1">Uncharacterized protein</fullName>
    </submittedName>
</protein>
<sequence length="67" mass="7402">MWFLPMKLLRVAHRLPYSASSYCPALSLVSIDVVICIGVTARAGLKVVDRHSLQAALEIADKHSLRL</sequence>
<gene>
    <name evidence="1" type="ORF">GOP47_0016614</name>
</gene>
<organism evidence="1 2">
    <name type="scientific">Adiantum capillus-veneris</name>
    <name type="common">Maidenhair fern</name>
    <dbReference type="NCBI Taxonomy" id="13818"/>
    <lineage>
        <taxon>Eukaryota</taxon>
        <taxon>Viridiplantae</taxon>
        <taxon>Streptophyta</taxon>
        <taxon>Embryophyta</taxon>
        <taxon>Tracheophyta</taxon>
        <taxon>Polypodiopsida</taxon>
        <taxon>Polypodiidae</taxon>
        <taxon>Polypodiales</taxon>
        <taxon>Pteridineae</taxon>
        <taxon>Pteridaceae</taxon>
        <taxon>Vittarioideae</taxon>
        <taxon>Adiantum</taxon>
    </lineage>
</organism>
<comment type="caution">
    <text evidence="1">The sequence shown here is derived from an EMBL/GenBank/DDBJ whole genome shotgun (WGS) entry which is preliminary data.</text>
</comment>
<evidence type="ECO:0000313" key="1">
    <source>
        <dbReference type="EMBL" id="KAI5068269.1"/>
    </source>
</evidence>
<evidence type="ECO:0000313" key="2">
    <source>
        <dbReference type="Proteomes" id="UP000886520"/>
    </source>
</evidence>